<dbReference type="PATRIC" id="fig|1632867.3.peg.2088"/>
<dbReference type="InterPro" id="IPR002173">
    <property type="entry name" value="Carboh/pur_kinase_PfkB_CS"/>
</dbReference>
<organism evidence="4 5">
    <name type="scientific">Methylocucumis oryzae</name>
    <dbReference type="NCBI Taxonomy" id="1632867"/>
    <lineage>
        <taxon>Bacteria</taxon>
        <taxon>Pseudomonadati</taxon>
        <taxon>Pseudomonadota</taxon>
        <taxon>Gammaproteobacteria</taxon>
        <taxon>Methylococcales</taxon>
        <taxon>Methylococcaceae</taxon>
        <taxon>Methylocucumis</taxon>
    </lineage>
</organism>
<gene>
    <name evidence="4" type="ORF">VZ94_02615</name>
</gene>
<evidence type="ECO:0000313" key="4">
    <source>
        <dbReference type="EMBL" id="KJV07747.1"/>
    </source>
</evidence>
<dbReference type="PROSITE" id="PS00583">
    <property type="entry name" value="PFKB_KINASES_1"/>
    <property type="match status" value="1"/>
</dbReference>
<name>A0A0F3IM51_9GAMM</name>
<dbReference type="OrthoDB" id="9779730at2"/>
<proteinExistence type="predicted"/>
<dbReference type="RefSeq" id="WP_045778049.1">
    <property type="nucleotide sequence ID" value="NZ_LAJX01000019.1"/>
</dbReference>
<dbReference type="AlphaFoldDB" id="A0A0F3IM51"/>
<evidence type="ECO:0000256" key="2">
    <source>
        <dbReference type="ARBA" id="ARBA00022777"/>
    </source>
</evidence>
<dbReference type="PANTHER" id="PTHR10584">
    <property type="entry name" value="SUGAR KINASE"/>
    <property type="match status" value="1"/>
</dbReference>
<keyword evidence="5" id="KW-1185">Reference proteome</keyword>
<dbReference type="EMBL" id="LAJX01000019">
    <property type="protein sequence ID" value="KJV07747.1"/>
    <property type="molecule type" value="Genomic_DNA"/>
</dbReference>
<reference evidence="4 5" key="2">
    <citation type="journal article" date="2016" name="Microb. Ecol.">
        <title>Genome Characteristics of a Novel Type I Methanotroph (Sn10-6) Isolated from a Flooded Indian Rice Field.</title>
        <authorList>
            <person name="Rahalkar M.C."/>
            <person name="Pandit P.S."/>
            <person name="Dhakephalkar P.K."/>
            <person name="Pore S."/>
            <person name="Arora P."/>
            <person name="Kapse N."/>
        </authorList>
    </citation>
    <scope>NUCLEOTIDE SEQUENCE [LARGE SCALE GENOMIC DNA]</scope>
    <source>
        <strain evidence="4 5">Sn10-6</strain>
    </source>
</reference>
<evidence type="ECO:0000256" key="1">
    <source>
        <dbReference type="ARBA" id="ARBA00022679"/>
    </source>
</evidence>
<accession>A0A0F3IM51</accession>
<dbReference type="InterPro" id="IPR011611">
    <property type="entry name" value="PfkB_dom"/>
</dbReference>
<dbReference type="SUPFAM" id="SSF53613">
    <property type="entry name" value="Ribokinase-like"/>
    <property type="match status" value="1"/>
</dbReference>
<keyword evidence="1" id="KW-0808">Transferase</keyword>
<evidence type="ECO:0000259" key="3">
    <source>
        <dbReference type="Pfam" id="PF00294"/>
    </source>
</evidence>
<dbReference type="Pfam" id="PF00294">
    <property type="entry name" value="PfkB"/>
    <property type="match status" value="1"/>
</dbReference>
<evidence type="ECO:0000313" key="5">
    <source>
        <dbReference type="Proteomes" id="UP000033684"/>
    </source>
</evidence>
<dbReference type="InterPro" id="IPR029056">
    <property type="entry name" value="Ribokinase-like"/>
</dbReference>
<sequence length="311" mass="34654">MSALICGSMAYDTIMVFHDKFKHHILPEKVHILNVSFLVPVMRREYGGCAGNIAYNLNLLGEKPLIMATVGHDFEPYSQWLSQQGLSTEYIHALDDHYTGQAYITTDEEGNQITAFHPGAMSLSHLNEIPTDSDEFSIGIVSPDGKEGMQLHAAQFVECGIPFIFDPGQGMPMFSGAELLTFVDQATWLTLNDYESELMQERTGLTLEQLAERVQALIVTLGSKGSKIYTEGRCIDIPAALPKAVNDPTGCGDAYRAGLLYGLMNEYDWETTGRIASLMGAIKIEHHGTQNHRFDLTGFKQRYHENFGQYF</sequence>
<dbReference type="PANTHER" id="PTHR10584:SF166">
    <property type="entry name" value="RIBOKINASE"/>
    <property type="match status" value="1"/>
</dbReference>
<dbReference type="Gene3D" id="3.40.1190.20">
    <property type="match status" value="1"/>
</dbReference>
<feature type="domain" description="Carbohydrate kinase PfkB" evidence="3">
    <location>
        <begin position="36"/>
        <end position="291"/>
    </location>
</feature>
<reference evidence="5" key="1">
    <citation type="submission" date="2015-03" db="EMBL/GenBank/DDBJ databases">
        <title>Draft genome sequence of a novel methanotroph (Sn10-6) isolated from flooded ricefield rhizosphere in India.</title>
        <authorList>
            <person name="Pandit P.S."/>
            <person name="Pore S.D."/>
            <person name="Arora P."/>
            <person name="Kapse N.G."/>
            <person name="Dhakephalkar P.K."/>
            <person name="Rahalkar M.C."/>
        </authorList>
    </citation>
    <scope>NUCLEOTIDE SEQUENCE [LARGE SCALE GENOMIC DNA]</scope>
    <source>
        <strain evidence="5">Sn10-6</strain>
    </source>
</reference>
<protein>
    <submittedName>
        <fullName evidence="4">Sugar kinase</fullName>
    </submittedName>
</protein>
<dbReference type="Proteomes" id="UP000033684">
    <property type="component" value="Unassembled WGS sequence"/>
</dbReference>
<comment type="caution">
    <text evidence="4">The sequence shown here is derived from an EMBL/GenBank/DDBJ whole genome shotgun (WGS) entry which is preliminary data.</text>
</comment>
<dbReference type="CDD" id="cd01942">
    <property type="entry name" value="ribokinase_group_A"/>
    <property type="match status" value="1"/>
</dbReference>
<keyword evidence="2 4" id="KW-0418">Kinase</keyword>
<dbReference type="GO" id="GO:0016301">
    <property type="term" value="F:kinase activity"/>
    <property type="evidence" value="ECO:0007669"/>
    <property type="project" value="UniProtKB-KW"/>
</dbReference>